<name>A0A914AQE7_PATMI</name>
<dbReference type="GO" id="GO:0006637">
    <property type="term" value="P:acyl-CoA metabolic process"/>
    <property type="evidence" value="ECO:0007669"/>
    <property type="project" value="TreeGrafter"/>
</dbReference>
<evidence type="ECO:0000256" key="7">
    <source>
        <dbReference type="ARBA" id="ARBA00022842"/>
    </source>
</evidence>
<dbReference type="PANTHER" id="PTHR43605">
    <property type="entry name" value="ACYL-COENZYME A SYNTHETASE"/>
    <property type="match status" value="1"/>
</dbReference>
<keyword evidence="15" id="KW-1185">Reference proteome</keyword>
<comment type="similarity">
    <text evidence="2">Belongs to the ATP-dependent AMP-binding enzyme family.</text>
</comment>
<evidence type="ECO:0000259" key="13">
    <source>
        <dbReference type="Pfam" id="PF13193"/>
    </source>
</evidence>
<dbReference type="GO" id="GO:0006633">
    <property type="term" value="P:fatty acid biosynthetic process"/>
    <property type="evidence" value="ECO:0007669"/>
    <property type="project" value="TreeGrafter"/>
</dbReference>
<dbReference type="EnsemblMetazoa" id="XM_038210352.1">
    <property type="protein sequence ID" value="XP_038066280.1"/>
    <property type="gene ID" value="LOC119736309"/>
</dbReference>
<dbReference type="SUPFAM" id="SSF56801">
    <property type="entry name" value="Acetyl-CoA synthetase-like"/>
    <property type="match status" value="1"/>
</dbReference>
<keyword evidence="3" id="KW-0436">Ligase</keyword>
<protein>
    <recommendedName>
        <fullName evidence="10">medium-chain acyl-CoA ligase</fullName>
        <ecNumber evidence="10">6.2.1.2</ecNumber>
    </recommendedName>
</protein>
<comment type="subcellular location">
    <subcellularLocation>
        <location evidence="1">Mitochondrion</location>
    </subcellularLocation>
</comment>
<dbReference type="Pfam" id="PF00501">
    <property type="entry name" value="AMP-binding"/>
    <property type="match status" value="1"/>
</dbReference>
<dbReference type="OMA" id="HAWSNLF"/>
<evidence type="ECO:0000256" key="5">
    <source>
        <dbReference type="ARBA" id="ARBA00022741"/>
    </source>
</evidence>
<dbReference type="AlphaFoldDB" id="A0A914AQE7"/>
<evidence type="ECO:0000313" key="15">
    <source>
        <dbReference type="Proteomes" id="UP000887568"/>
    </source>
</evidence>
<dbReference type="Pfam" id="PF13193">
    <property type="entry name" value="AMP-binding_C"/>
    <property type="match status" value="1"/>
</dbReference>
<dbReference type="FunFam" id="3.40.50.12780:FF:000007">
    <property type="entry name" value="Acyl-coenzyme A synthetase ACSM2A, mitochondrial"/>
    <property type="match status" value="1"/>
</dbReference>
<keyword evidence="4" id="KW-0479">Metal-binding</keyword>
<dbReference type="Proteomes" id="UP000887568">
    <property type="component" value="Unplaced"/>
</dbReference>
<dbReference type="GO" id="GO:0005759">
    <property type="term" value="C:mitochondrial matrix"/>
    <property type="evidence" value="ECO:0007669"/>
    <property type="project" value="TreeGrafter"/>
</dbReference>
<evidence type="ECO:0000256" key="2">
    <source>
        <dbReference type="ARBA" id="ARBA00006432"/>
    </source>
</evidence>
<dbReference type="PANTHER" id="PTHR43605:SF10">
    <property type="entry name" value="ACYL-COA SYNTHETASE MEDIUM CHAIN FAMILY MEMBER 3"/>
    <property type="match status" value="1"/>
</dbReference>
<evidence type="ECO:0000256" key="4">
    <source>
        <dbReference type="ARBA" id="ARBA00022723"/>
    </source>
</evidence>
<evidence type="ECO:0000256" key="10">
    <source>
        <dbReference type="ARBA" id="ARBA00039009"/>
    </source>
</evidence>
<dbReference type="InterPro" id="IPR045851">
    <property type="entry name" value="AMP-bd_C_sf"/>
</dbReference>
<organism evidence="14 15">
    <name type="scientific">Patiria miniata</name>
    <name type="common">Bat star</name>
    <name type="synonym">Asterina miniata</name>
    <dbReference type="NCBI Taxonomy" id="46514"/>
    <lineage>
        <taxon>Eukaryota</taxon>
        <taxon>Metazoa</taxon>
        <taxon>Echinodermata</taxon>
        <taxon>Eleutherozoa</taxon>
        <taxon>Asterozoa</taxon>
        <taxon>Asteroidea</taxon>
        <taxon>Valvatacea</taxon>
        <taxon>Valvatida</taxon>
        <taxon>Asterinidae</taxon>
        <taxon>Patiria</taxon>
    </lineage>
</organism>
<dbReference type="FunFam" id="3.30.300.30:FF:000005">
    <property type="entry name" value="Acyl-coenzyme A synthetase ACSM5, mitochondrial"/>
    <property type="match status" value="1"/>
</dbReference>
<dbReference type="GO" id="GO:0031956">
    <property type="term" value="F:medium-chain fatty acid-CoA ligase activity"/>
    <property type="evidence" value="ECO:0007669"/>
    <property type="project" value="UniProtKB-EC"/>
</dbReference>
<feature type="domain" description="AMP-dependent synthetase/ligase" evidence="12">
    <location>
        <begin position="107"/>
        <end position="465"/>
    </location>
</feature>
<feature type="domain" description="AMP-binding enzyme C-terminal" evidence="13">
    <location>
        <begin position="529"/>
        <end position="609"/>
    </location>
</feature>
<dbReference type="InterPro" id="IPR000873">
    <property type="entry name" value="AMP-dep_synth/lig_dom"/>
</dbReference>
<dbReference type="Gene3D" id="3.40.50.12780">
    <property type="entry name" value="N-terminal domain of ligase-like"/>
    <property type="match status" value="1"/>
</dbReference>
<keyword evidence="5" id="KW-0547">Nucleotide-binding</keyword>
<evidence type="ECO:0000256" key="1">
    <source>
        <dbReference type="ARBA" id="ARBA00004173"/>
    </source>
</evidence>
<evidence type="ECO:0000313" key="14">
    <source>
        <dbReference type="EnsemblMetazoa" id="XP_038066280.1"/>
    </source>
</evidence>
<evidence type="ECO:0000256" key="9">
    <source>
        <dbReference type="ARBA" id="ARBA00023128"/>
    </source>
</evidence>
<dbReference type="PROSITE" id="PS00455">
    <property type="entry name" value="AMP_BINDING"/>
    <property type="match status" value="1"/>
</dbReference>
<dbReference type="GO" id="GO:0005524">
    <property type="term" value="F:ATP binding"/>
    <property type="evidence" value="ECO:0007669"/>
    <property type="project" value="UniProtKB-KW"/>
</dbReference>
<dbReference type="InterPro" id="IPR025110">
    <property type="entry name" value="AMP-bd_C"/>
</dbReference>
<accession>A0A914AQE7</accession>
<evidence type="ECO:0000256" key="6">
    <source>
        <dbReference type="ARBA" id="ARBA00022840"/>
    </source>
</evidence>
<sequence length="625" mass="70425">MAAILKQCRLLHIGQFRQSIRQLHLNSRKLVWASNKTLRNYTPCCTRTSHPLKVAVTQYQPVRTFLSALSATGFNDYELGRRQFQLDVPEHFNFASDVLDEWAQKEQAGTRGSKTPALWWIDDHGSEIKWSFTDLQDKSKKVANILTNDCGLSRDESVTVILHRIPEWWLVNIACLRTGTILIPGTTQLTARDIRYRLQSSETACIITDEHTAPLVDEYISECPSVKSKLLISSSGESRPGWLDYHELYEKADSQHKCVKTRSDESMTMFFTSGTTGKAKLAVHTHASYGLGHFITGKYWLDLTPTDIHWNMSDTGWAKSAYSNFFGPWAQGACVFISYTARFDPVHTLELLHKYPVSTLCAPPTAYRMMVLEDLSKYNLKSIRHTVSAGEPLNPEVMESWKAGTGSMIHEGYGQTETVLLTGMFRCLEPRSGSMGKAAPGFDISIVDEDGNELPHGQEGDIGVRVKPHRPVGLFSHYVNDPERTARAYRGDFYLTGDRAVADDDGYLWFVGRGDDIINTSGYRIGPFEVESALIEHPAVAESAVVSSPDPKRGEVVKAFIVLTADYKSEDKEQLTQEIQNHVKSITAPYKYPRKIEFMESLPKTVSGKIRRVELRNQEWNQKVG</sequence>
<keyword evidence="7" id="KW-0460">Magnesium</keyword>
<evidence type="ECO:0000256" key="11">
    <source>
        <dbReference type="ARBA" id="ARBA00048477"/>
    </source>
</evidence>
<dbReference type="RefSeq" id="XP_038066280.1">
    <property type="nucleotide sequence ID" value="XM_038210352.1"/>
</dbReference>
<dbReference type="GO" id="GO:0046872">
    <property type="term" value="F:metal ion binding"/>
    <property type="evidence" value="ECO:0007669"/>
    <property type="project" value="UniProtKB-KW"/>
</dbReference>
<dbReference type="InterPro" id="IPR020845">
    <property type="entry name" value="AMP-binding_CS"/>
</dbReference>
<reference evidence="14" key="1">
    <citation type="submission" date="2022-11" db="UniProtKB">
        <authorList>
            <consortium name="EnsemblMetazoa"/>
        </authorList>
    </citation>
    <scope>IDENTIFICATION</scope>
</reference>
<keyword evidence="9" id="KW-0496">Mitochondrion</keyword>
<dbReference type="RefSeq" id="XP_038066279.1">
    <property type="nucleotide sequence ID" value="XM_038210351.1"/>
</dbReference>
<dbReference type="GeneID" id="119736309"/>
<evidence type="ECO:0000256" key="3">
    <source>
        <dbReference type="ARBA" id="ARBA00022598"/>
    </source>
</evidence>
<proteinExistence type="inferred from homology"/>
<evidence type="ECO:0000256" key="8">
    <source>
        <dbReference type="ARBA" id="ARBA00023098"/>
    </source>
</evidence>
<comment type="catalytic activity">
    <reaction evidence="11">
        <text>a medium-chain fatty acid + ATP + CoA = a medium-chain fatty acyl-CoA + AMP + diphosphate</text>
        <dbReference type="Rhea" id="RHEA:48340"/>
        <dbReference type="ChEBI" id="CHEBI:30616"/>
        <dbReference type="ChEBI" id="CHEBI:33019"/>
        <dbReference type="ChEBI" id="CHEBI:57287"/>
        <dbReference type="ChEBI" id="CHEBI:59558"/>
        <dbReference type="ChEBI" id="CHEBI:90546"/>
        <dbReference type="ChEBI" id="CHEBI:456215"/>
        <dbReference type="EC" id="6.2.1.2"/>
    </reaction>
    <physiologicalReaction direction="left-to-right" evidence="11">
        <dbReference type="Rhea" id="RHEA:48341"/>
    </physiologicalReaction>
</comment>
<keyword evidence="8" id="KW-0443">Lipid metabolism</keyword>
<dbReference type="InterPro" id="IPR042099">
    <property type="entry name" value="ANL_N_sf"/>
</dbReference>
<dbReference type="EC" id="6.2.1.2" evidence="10"/>
<dbReference type="EnsemblMetazoa" id="XM_038210351.1">
    <property type="protein sequence ID" value="XP_038066279.1"/>
    <property type="gene ID" value="LOC119736309"/>
</dbReference>
<evidence type="ECO:0000259" key="12">
    <source>
        <dbReference type="Pfam" id="PF00501"/>
    </source>
</evidence>
<keyword evidence="6" id="KW-0067">ATP-binding</keyword>
<dbReference type="Gene3D" id="3.30.300.30">
    <property type="match status" value="1"/>
</dbReference>
<dbReference type="InterPro" id="IPR051087">
    <property type="entry name" value="Mitochondrial_ACSM"/>
</dbReference>
<dbReference type="OrthoDB" id="6614653at2759"/>
<dbReference type="GO" id="GO:0004321">
    <property type="term" value="F:fatty-acyl-CoA synthase activity"/>
    <property type="evidence" value="ECO:0007669"/>
    <property type="project" value="TreeGrafter"/>
</dbReference>